<keyword evidence="3" id="KW-0813">Transport</keyword>
<dbReference type="Proteomes" id="UP000270261">
    <property type="component" value="Unassembled WGS sequence"/>
</dbReference>
<dbReference type="AlphaFoldDB" id="A0A3R8NBZ5"/>
<dbReference type="InterPro" id="IPR051313">
    <property type="entry name" value="Bact_iron-sidero_bind"/>
</dbReference>
<dbReference type="NCBIfam" id="NF008501">
    <property type="entry name" value="PRK11411.1"/>
    <property type="match status" value="1"/>
</dbReference>
<dbReference type="PROSITE" id="PS51318">
    <property type="entry name" value="TAT"/>
    <property type="match status" value="1"/>
</dbReference>
<evidence type="ECO:0000256" key="1">
    <source>
        <dbReference type="ARBA" id="ARBA00004196"/>
    </source>
</evidence>
<keyword evidence="4" id="KW-0406">Ion transport</keyword>
<organism evidence="8 9">
    <name type="scientific">Lautropia dentalis</name>
    <dbReference type="NCBI Taxonomy" id="2490857"/>
    <lineage>
        <taxon>Bacteria</taxon>
        <taxon>Pseudomonadati</taxon>
        <taxon>Pseudomonadota</taxon>
        <taxon>Betaproteobacteria</taxon>
        <taxon>Burkholderiales</taxon>
        <taxon>Burkholderiaceae</taxon>
        <taxon>Lautropia</taxon>
    </lineage>
</organism>
<dbReference type="OrthoDB" id="9793175at2"/>
<dbReference type="PANTHER" id="PTHR30532">
    <property type="entry name" value="IRON III DICITRATE-BINDING PERIPLASMIC PROTEIN"/>
    <property type="match status" value="1"/>
</dbReference>
<evidence type="ECO:0000256" key="4">
    <source>
        <dbReference type="ARBA" id="ARBA00022496"/>
    </source>
</evidence>
<sequence length="301" mass="32822">MSLTRRTLLAGMTALTLSSLGLASAAHAVTVKDDHGELTLDKAPTRIVALEFSFVDALANVGISPVGVADDNQVSRVIEPVRKLIQPWKSVGTRSQPNMETIAGLKPDLIIADTSRHKAAYDQLRKIAPVLLLDSRYGGFTDILDQDQIIGDVVGKSTEMKAKITELQQKIKGIAGEIKPGQTAMFGASRENTLDVHTGSTFAGGLLTELGFKVPDNTGGKDIYDIDLEHVLAMNPDWMFIAHYRQESVVRKWEQESLWKALTVARQNQLVSVDPQLWARSRGITAASLMADQVKAAVEKH</sequence>
<name>A0A3R8NBZ5_9BURK</name>
<evidence type="ECO:0000313" key="8">
    <source>
        <dbReference type="EMBL" id="RRN45124.1"/>
    </source>
</evidence>
<comment type="caution">
    <text evidence="8">The sequence shown here is derived from an EMBL/GenBank/DDBJ whole genome shotgun (WGS) entry which is preliminary data.</text>
</comment>
<dbReference type="Gene3D" id="3.40.50.1980">
    <property type="entry name" value="Nitrogenase molybdenum iron protein domain"/>
    <property type="match status" value="2"/>
</dbReference>
<keyword evidence="9" id="KW-1185">Reference proteome</keyword>
<comment type="subcellular location">
    <subcellularLocation>
        <location evidence="1">Cell envelope</location>
    </subcellularLocation>
</comment>
<evidence type="ECO:0000256" key="2">
    <source>
        <dbReference type="ARBA" id="ARBA00008814"/>
    </source>
</evidence>
<dbReference type="Pfam" id="PF01497">
    <property type="entry name" value="Peripla_BP_2"/>
    <property type="match status" value="1"/>
</dbReference>
<feature type="chain" id="PRO_5018541537" evidence="6">
    <location>
        <begin position="29"/>
        <end position="301"/>
    </location>
</feature>
<evidence type="ECO:0000256" key="5">
    <source>
        <dbReference type="ARBA" id="ARBA00022729"/>
    </source>
</evidence>
<dbReference type="PROSITE" id="PS50983">
    <property type="entry name" value="FE_B12_PBP"/>
    <property type="match status" value="1"/>
</dbReference>
<evidence type="ECO:0000256" key="6">
    <source>
        <dbReference type="SAM" id="SignalP"/>
    </source>
</evidence>
<accession>A0A3R8NBZ5</accession>
<comment type="similarity">
    <text evidence="2">Belongs to the bacterial solute-binding protein 8 family.</text>
</comment>
<gene>
    <name evidence="8" type="primary">fecB</name>
    <name evidence="8" type="ORF">EHV23_02435</name>
</gene>
<feature type="signal peptide" evidence="6">
    <location>
        <begin position="1"/>
        <end position="28"/>
    </location>
</feature>
<dbReference type="PANTHER" id="PTHR30532:SF29">
    <property type="entry name" value="FE(3+) DICITRATE-BINDING PERIPLASMIC PROTEIN"/>
    <property type="match status" value="1"/>
</dbReference>
<dbReference type="CDD" id="cd01146">
    <property type="entry name" value="FhuD"/>
    <property type="match status" value="1"/>
</dbReference>
<keyword evidence="5 6" id="KW-0732">Signal</keyword>
<keyword evidence="4" id="KW-0408">Iron</keyword>
<feature type="domain" description="Fe/B12 periplasmic-binding" evidence="7">
    <location>
        <begin position="46"/>
        <end position="301"/>
    </location>
</feature>
<dbReference type="InterPro" id="IPR002491">
    <property type="entry name" value="ABC_transptr_periplasmic_BD"/>
</dbReference>
<reference evidence="8 9" key="1">
    <citation type="submission" date="2018-11" db="EMBL/GenBank/DDBJ databases">
        <title>Genome sequencing of Lautropia sp. KCOM 2505 (= ChDC F240).</title>
        <authorList>
            <person name="Kook J.-K."/>
            <person name="Park S.-N."/>
            <person name="Lim Y.K."/>
        </authorList>
    </citation>
    <scope>NUCLEOTIDE SEQUENCE [LARGE SCALE GENOMIC DNA]</scope>
    <source>
        <strain evidence="8 9">KCOM 2505</strain>
    </source>
</reference>
<proteinExistence type="inferred from homology"/>
<dbReference type="InterPro" id="IPR006311">
    <property type="entry name" value="TAT_signal"/>
</dbReference>
<dbReference type="GO" id="GO:0030288">
    <property type="term" value="C:outer membrane-bounded periplasmic space"/>
    <property type="evidence" value="ECO:0007669"/>
    <property type="project" value="TreeGrafter"/>
</dbReference>
<dbReference type="SUPFAM" id="SSF53807">
    <property type="entry name" value="Helical backbone' metal receptor"/>
    <property type="match status" value="1"/>
</dbReference>
<evidence type="ECO:0000259" key="7">
    <source>
        <dbReference type="PROSITE" id="PS50983"/>
    </source>
</evidence>
<evidence type="ECO:0000313" key="9">
    <source>
        <dbReference type="Proteomes" id="UP000270261"/>
    </source>
</evidence>
<dbReference type="GO" id="GO:1901678">
    <property type="term" value="P:iron coordination entity transport"/>
    <property type="evidence" value="ECO:0007669"/>
    <property type="project" value="UniProtKB-ARBA"/>
</dbReference>
<dbReference type="EMBL" id="RRUE01000001">
    <property type="protein sequence ID" value="RRN45124.1"/>
    <property type="molecule type" value="Genomic_DNA"/>
</dbReference>
<keyword evidence="4" id="KW-0410">Iron transport</keyword>
<protein>
    <submittedName>
        <fullName evidence="8">Fe(3+)-dicitrate ABC transporter substrate-binding protein FecB</fullName>
    </submittedName>
</protein>
<evidence type="ECO:0000256" key="3">
    <source>
        <dbReference type="ARBA" id="ARBA00022448"/>
    </source>
</evidence>
<dbReference type="RefSeq" id="WP_125094555.1">
    <property type="nucleotide sequence ID" value="NZ_RRUE01000001.1"/>
</dbReference>